<keyword evidence="3" id="KW-1185">Reference proteome</keyword>
<name>A0A1S4DTH7_CUCME</name>
<dbReference type="PROSITE" id="PS51375">
    <property type="entry name" value="PPR"/>
    <property type="match status" value="4"/>
</dbReference>
<feature type="repeat" description="PPR" evidence="2">
    <location>
        <begin position="122"/>
        <end position="156"/>
    </location>
</feature>
<reference evidence="4" key="1">
    <citation type="submission" date="2025-08" db="UniProtKB">
        <authorList>
            <consortium name="RefSeq"/>
        </authorList>
    </citation>
    <scope>IDENTIFICATION</scope>
    <source>
        <tissue evidence="4">Stem</tissue>
    </source>
</reference>
<sequence length="708" mass="78164">MQFTPSVGHPATLSLTTFHSAFKFYVEGKNFTPPLLLFRQLLRHQVRPNDSTFSLLIKAFVVSSSSFCSENEKAEANQLQTHFIKWGFDQFLYVSTAFLDLYSRLGFVKAARRLFDDFPEKDVVSWNALISGYTRCGYSHDAFKLFVEMRRRGFDPCQRTLVSLMPSCGTQELFVQGKSIHGLGVKAGLDLDSQVKNTLVSMYGKCADLEGVKLLFGEIGEKNVVSWNTMIGAFGQNGFFLEAMLVFKQMLEESVSANSVTMVSILSANANAGCIHCYATKIGLVENVSVVTSLVCSYVKCGYIEIAELIYMSKLQKNLVALTAIISRYAEKGDMGSVVRLYSLVQHLDMKLDAVAMVGIIQGFTYPDHTGIGLAFHGYGVKSGLIIDCLVANGFISMYSKFDNIDAVFSLFQEMHKKTLSSWNSVISSCAQAGRSIDAMALFSQMTLSGYGPDSITLASLLSACCQNGNLHFGEILHCYILRNSVDLEGFVGTALVDMYVKCGRIDFAENVFKSMKEPCLASWNSLISGYGLFGFHNRALLCYTKMMEKGIKPNKITFSGILAACTHGGLVEEGRKYFKTMKKEFGIVPESQHCASMVGLLGRAGLFEEAIVFIKNMETNPDSAVWGALLSACCIHQEIKLGESVAKKLFFSNCRNGGFFVLMSNLYAASGRWNDVAKIRKMMREMGEDGCSGVSLMEANHTSENFI</sequence>
<dbReference type="KEGG" id="cmo:107990461"/>
<evidence type="ECO:0000256" key="2">
    <source>
        <dbReference type="PROSITE-ProRule" id="PRU00708"/>
    </source>
</evidence>
<dbReference type="NCBIfam" id="TIGR00756">
    <property type="entry name" value="PPR"/>
    <property type="match status" value="5"/>
</dbReference>
<dbReference type="GO" id="GO:0009451">
    <property type="term" value="P:RNA modification"/>
    <property type="evidence" value="ECO:0007669"/>
    <property type="project" value="InterPro"/>
</dbReference>
<dbReference type="GO" id="GO:0005739">
    <property type="term" value="C:mitochondrion"/>
    <property type="evidence" value="ECO:0007669"/>
    <property type="project" value="UniProtKB-ARBA"/>
</dbReference>
<organism evidence="3 4">
    <name type="scientific">Cucumis melo</name>
    <name type="common">Muskmelon</name>
    <dbReference type="NCBI Taxonomy" id="3656"/>
    <lineage>
        <taxon>Eukaryota</taxon>
        <taxon>Viridiplantae</taxon>
        <taxon>Streptophyta</taxon>
        <taxon>Embryophyta</taxon>
        <taxon>Tracheophyta</taxon>
        <taxon>Spermatophyta</taxon>
        <taxon>Magnoliopsida</taxon>
        <taxon>eudicotyledons</taxon>
        <taxon>Gunneridae</taxon>
        <taxon>Pentapetalae</taxon>
        <taxon>rosids</taxon>
        <taxon>fabids</taxon>
        <taxon>Cucurbitales</taxon>
        <taxon>Cucurbitaceae</taxon>
        <taxon>Benincaseae</taxon>
        <taxon>Cucumis</taxon>
    </lineage>
</organism>
<accession>A0A1S4DTH7</accession>
<dbReference type="PANTHER" id="PTHR47926">
    <property type="entry name" value="PENTATRICOPEPTIDE REPEAT-CONTAINING PROTEIN"/>
    <property type="match status" value="1"/>
</dbReference>
<evidence type="ECO:0000313" key="3">
    <source>
        <dbReference type="Proteomes" id="UP001652600"/>
    </source>
</evidence>
<gene>
    <name evidence="4" type="primary">LOC107990461</name>
</gene>
<evidence type="ECO:0000313" key="4">
    <source>
        <dbReference type="RefSeq" id="XP_016899294.2"/>
    </source>
</evidence>
<keyword evidence="1" id="KW-0677">Repeat</keyword>
<proteinExistence type="predicted"/>
<dbReference type="AlphaFoldDB" id="A0A1S4DTH7"/>
<dbReference type="Gene3D" id="1.25.40.10">
    <property type="entry name" value="Tetratricopeptide repeat domain"/>
    <property type="match status" value="6"/>
</dbReference>
<dbReference type="Pfam" id="PF20431">
    <property type="entry name" value="E_motif"/>
    <property type="match status" value="1"/>
</dbReference>
<dbReference type="InterPro" id="IPR046848">
    <property type="entry name" value="E_motif"/>
</dbReference>
<feature type="repeat" description="PPR" evidence="2">
    <location>
        <begin position="520"/>
        <end position="554"/>
    </location>
</feature>
<dbReference type="InParanoid" id="A0A1S4DTH7"/>
<dbReference type="Pfam" id="PF01535">
    <property type="entry name" value="PPR"/>
    <property type="match status" value="3"/>
</dbReference>
<dbReference type="InterPro" id="IPR046960">
    <property type="entry name" value="PPR_At4g14850-like_plant"/>
</dbReference>
<evidence type="ECO:0000256" key="1">
    <source>
        <dbReference type="ARBA" id="ARBA00022737"/>
    </source>
</evidence>
<dbReference type="InterPro" id="IPR011990">
    <property type="entry name" value="TPR-like_helical_dom_sf"/>
</dbReference>
<dbReference type="InterPro" id="IPR002885">
    <property type="entry name" value="PPR_rpt"/>
</dbReference>
<dbReference type="GO" id="GO:0003723">
    <property type="term" value="F:RNA binding"/>
    <property type="evidence" value="ECO:0007669"/>
    <property type="project" value="InterPro"/>
</dbReference>
<dbReference type="GeneID" id="107990461"/>
<protein>
    <submittedName>
        <fullName evidence="4">Pentatricopeptide repeat-containing protein At2g04860</fullName>
    </submittedName>
</protein>
<dbReference type="RefSeq" id="XP_016899294.2">
    <property type="nucleotide sequence ID" value="XM_017043805.2"/>
</dbReference>
<feature type="repeat" description="PPR" evidence="2">
    <location>
        <begin position="419"/>
        <end position="453"/>
    </location>
</feature>
<dbReference type="PANTHER" id="PTHR47926:SF452">
    <property type="entry name" value="PENTATRICOPEPTIDE REPEAT-CONTAINING PROTEIN"/>
    <property type="match status" value="1"/>
</dbReference>
<dbReference type="FunCoup" id="A0A1S4DTH7">
    <property type="interactions" value="26"/>
</dbReference>
<dbReference type="Pfam" id="PF13041">
    <property type="entry name" value="PPR_2"/>
    <property type="match status" value="4"/>
</dbReference>
<dbReference type="Proteomes" id="UP001652600">
    <property type="component" value="Chromosome 8"/>
</dbReference>
<feature type="repeat" description="PPR" evidence="2">
    <location>
        <begin position="223"/>
        <end position="257"/>
    </location>
</feature>